<dbReference type="SUPFAM" id="SSF51735">
    <property type="entry name" value="NAD(P)-binding Rossmann-fold domains"/>
    <property type="match status" value="1"/>
</dbReference>
<name>A0A6P1YLX0_9HYPH</name>
<dbReference type="GO" id="GO:0016616">
    <property type="term" value="F:oxidoreductase activity, acting on the CH-OH group of donors, NAD or NADP as acceptor"/>
    <property type="evidence" value="ECO:0007669"/>
    <property type="project" value="TreeGrafter"/>
</dbReference>
<reference evidence="2 3" key="1">
    <citation type="submission" date="2020-02" db="EMBL/GenBank/DDBJ databases">
        <authorList>
            <person name="Li G."/>
        </authorList>
    </citation>
    <scope>NUCLEOTIDE SEQUENCE [LARGE SCALE GENOMIC DNA]</scope>
    <source>
        <strain evidence="2 3">DSM 102029</strain>
    </source>
</reference>
<dbReference type="PANTHER" id="PTHR10366">
    <property type="entry name" value="NAD DEPENDENT EPIMERASE/DEHYDRATASE"/>
    <property type="match status" value="1"/>
</dbReference>
<proteinExistence type="predicted"/>
<dbReference type="KEGG" id="apra:G3A50_08185"/>
<keyword evidence="3" id="KW-1185">Reference proteome</keyword>
<dbReference type="AlphaFoldDB" id="A0A6P1YLX0"/>
<evidence type="ECO:0008006" key="4">
    <source>
        <dbReference type="Google" id="ProtNLM"/>
    </source>
</evidence>
<organism evidence="2 3">
    <name type="scientific">Ancylobacter pratisalsi</name>
    <dbReference type="NCBI Taxonomy" id="1745854"/>
    <lineage>
        <taxon>Bacteria</taxon>
        <taxon>Pseudomonadati</taxon>
        <taxon>Pseudomonadota</taxon>
        <taxon>Alphaproteobacteria</taxon>
        <taxon>Hyphomicrobiales</taxon>
        <taxon>Xanthobacteraceae</taxon>
        <taxon>Ancylobacter</taxon>
    </lineage>
</organism>
<sequence>MLSGAGVTSLERLSFFSADLMADAGWAHAVEGCDYVLHVASPFPGQQPKDENELIVPARDGAMPGLPDVYFGVVDVRDAANLHIHAMTHPAAKGERVLAVSGPALSMADVAAILHRRKRRSRFHQR</sequence>
<dbReference type="EMBL" id="CP048630">
    <property type="protein sequence ID" value="QIB33681.1"/>
    <property type="molecule type" value="Genomic_DNA"/>
</dbReference>
<evidence type="ECO:0000313" key="2">
    <source>
        <dbReference type="EMBL" id="QIB33681.1"/>
    </source>
</evidence>
<dbReference type="PANTHER" id="PTHR10366:SF564">
    <property type="entry name" value="STEROL-4-ALPHA-CARBOXYLATE 3-DEHYDROGENASE, DECARBOXYLATING"/>
    <property type="match status" value="1"/>
</dbReference>
<protein>
    <recommendedName>
        <fullName evidence="4">NAD-dependent epimerase/dehydratase family protein</fullName>
    </recommendedName>
</protein>
<evidence type="ECO:0000256" key="1">
    <source>
        <dbReference type="ARBA" id="ARBA00023002"/>
    </source>
</evidence>
<accession>A0A6P1YLX0</accession>
<gene>
    <name evidence="2" type="ORF">G3A50_08185</name>
</gene>
<dbReference type="RefSeq" id="WP_163074776.1">
    <property type="nucleotide sequence ID" value="NZ_CP048630.1"/>
</dbReference>
<dbReference type="Proteomes" id="UP000464751">
    <property type="component" value="Chromosome"/>
</dbReference>
<dbReference type="Gene3D" id="3.40.50.720">
    <property type="entry name" value="NAD(P)-binding Rossmann-like Domain"/>
    <property type="match status" value="2"/>
</dbReference>
<dbReference type="InterPro" id="IPR050425">
    <property type="entry name" value="NAD(P)_dehydrat-like"/>
</dbReference>
<evidence type="ECO:0000313" key="3">
    <source>
        <dbReference type="Proteomes" id="UP000464751"/>
    </source>
</evidence>
<dbReference type="InterPro" id="IPR036291">
    <property type="entry name" value="NAD(P)-bd_dom_sf"/>
</dbReference>
<keyword evidence="1" id="KW-0560">Oxidoreductase</keyword>